<dbReference type="Proteomes" id="UP001370348">
    <property type="component" value="Chromosome"/>
</dbReference>
<sequence length="46" mass="5137">MTTTFVAAAERRLAENVAAFEKNDDELRKAIADRAYNDGGYPFDIV</sequence>
<gene>
    <name evidence="1" type="ORF">LZC94_05935</name>
</gene>
<name>A0ABZ2M5H5_9BACT</name>
<accession>A0ABZ2M5H5</accession>
<proteinExistence type="predicted"/>
<keyword evidence="2" id="KW-1185">Reference proteome</keyword>
<evidence type="ECO:0000313" key="1">
    <source>
        <dbReference type="EMBL" id="WXB16815.1"/>
    </source>
</evidence>
<dbReference type="EMBL" id="CP089984">
    <property type="protein sequence ID" value="WXB16815.1"/>
    <property type="molecule type" value="Genomic_DNA"/>
</dbReference>
<organism evidence="1 2">
    <name type="scientific">Pendulispora albinea</name>
    <dbReference type="NCBI Taxonomy" id="2741071"/>
    <lineage>
        <taxon>Bacteria</taxon>
        <taxon>Pseudomonadati</taxon>
        <taxon>Myxococcota</taxon>
        <taxon>Myxococcia</taxon>
        <taxon>Myxococcales</taxon>
        <taxon>Sorangiineae</taxon>
        <taxon>Pendulisporaceae</taxon>
        <taxon>Pendulispora</taxon>
    </lineage>
</organism>
<evidence type="ECO:0000313" key="2">
    <source>
        <dbReference type="Proteomes" id="UP001370348"/>
    </source>
</evidence>
<reference evidence="1 2" key="1">
    <citation type="submission" date="2021-12" db="EMBL/GenBank/DDBJ databases">
        <title>Discovery of the Pendulisporaceae a myxobacterial family with distinct sporulation behavior and unique specialized metabolism.</title>
        <authorList>
            <person name="Garcia R."/>
            <person name="Popoff A."/>
            <person name="Bader C.D."/>
            <person name="Loehr J."/>
            <person name="Walesch S."/>
            <person name="Walt C."/>
            <person name="Boldt J."/>
            <person name="Bunk B."/>
            <person name="Haeckl F.J.F.P.J."/>
            <person name="Gunesch A.P."/>
            <person name="Birkelbach J."/>
            <person name="Nuebel U."/>
            <person name="Pietschmann T."/>
            <person name="Bach T."/>
            <person name="Mueller R."/>
        </authorList>
    </citation>
    <scope>NUCLEOTIDE SEQUENCE [LARGE SCALE GENOMIC DNA]</scope>
    <source>
        <strain evidence="1 2">MSr11954</strain>
    </source>
</reference>
<protein>
    <submittedName>
        <fullName evidence="1">Uncharacterized protein</fullName>
    </submittedName>
</protein>
<dbReference type="RefSeq" id="WP_394826444.1">
    <property type="nucleotide sequence ID" value="NZ_CP089984.1"/>
</dbReference>